<accession>A0A6P8B126</accession>
<dbReference type="PANTHER" id="PTHR45982:SF3">
    <property type="entry name" value="F-BOX PROTEIN POF9"/>
    <property type="match status" value="1"/>
</dbReference>
<reference evidence="4" key="3">
    <citation type="submission" date="2025-08" db="UniProtKB">
        <authorList>
            <consortium name="RefSeq"/>
        </authorList>
    </citation>
    <scope>IDENTIFICATION</scope>
    <source>
        <strain evidence="4">NI907</strain>
    </source>
</reference>
<dbReference type="Pfam" id="PF12937">
    <property type="entry name" value="F-box-like"/>
    <property type="match status" value="1"/>
</dbReference>
<dbReference type="Gene3D" id="1.20.1280.50">
    <property type="match status" value="1"/>
</dbReference>
<dbReference type="GO" id="GO:0005737">
    <property type="term" value="C:cytoplasm"/>
    <property type="evidence" value="ECO:0007669"/>
    <property type="project" value="TreeGrafter"/>
</dbReference>
<reference evidence="4" key="2">
    <citation type="submission" date="2019-10" db="EMBL/GenBank/DDBJ databases">
        <authorList>
            <consortium name="NCBI Genome Project"/>
        </authorList>
    </citation>
    <scope>NUCLEOTIDE SEQUENCE</scope>
    <source>
        <strain evidence="4">NI907</strain>
    </source>
</reference>
<dbReference type="PROSITE" id="PS50012">
    <property type="entry name" value="RCC1_3"/>
    <property type="match status" value="1"/>
</dbReference>
<protein>
    <recommendedName>
        <fullName evidence="2">F-box domain-containing protein</fullName>
    </recommendedName>
</protein>
<dbReference type="Gene3D" id="2.130.10.30">
    <property type="entry name" value="Regulator of chromosome condensation 1/beta-lactamase-inhibitor protein II"/>
    <property type="match status" value="1"/>
</dbReference>
<gene>
    <name evidence="4" type="ORF">PgNI_07443</name>
</gene>
<dbReference type="SUPFAM" id="SSF50985">
    <property type="entry name" value="RCC1/BLIP-II"/>
    <property type="match status" value="1"/>
</dbReference>
<dbReference type="CDD" id="cd09917">
    <property type="entry name" value="F-box_SF"/>
    <property type="match status" value="1"/>
</dbReference>
<dbReference type="InterPro" id="IPR009091">
    <property type="entry name" value="RCC1/BLIP-II"/>
</dbReference>
<dbReference type="RefSeq" id="XP_030980739.1">
    <property type="nucleotide sequence ID" value="XM_031127455.1"/>
</dbReference>
<feature type="domain" description="F-box" evidence="2">
    <location>
        <begin position="7"/>
        <end position="55"/>
    </location>
</feature>
<dbReference type="PROSITE" id="PS50181">
    <property type="entry name" value="FBOX"/>
    <property type="match status" value="1"/>
</dbReference>
<dbReference type="InterPro" id="IPR051553">
    <property type="entry name" value="Ran_GTPase-activating"/>
</dbReference>
<dbReference type="OrthoDB" id="61110at2759"/>
<organism evidence="3 4">
    <name type="scientific">Pyricularia grisea</name>
    <name type="common">Crabgrass-specific blast fungus</name>
    <name type="synonym">Magnaporthe grisea</name>
    <dbReference type="NCBI Taxonomy" id="148305"/>
    <lineage>
        <taxon>Eukaryota</taxon>
        <taxon>Fungi</taxon>
        <taxon>Dikarya</taxon>
        <taxon>Ascomycota</taxon>
        <taxon>Pezizomycotina</taxon>
        <taxon>Sordariomycetes</taxon>
        <taxon>Sordariomycetidae</taxon>
        <taxon>Magnaporthales</taxon>
        <taxon>Pyriculariaceae</taxon>
        <taxon>Pyricularia</taxon>
    </lineage>
</organism>
<evidence type="ECO:0000313" key="3">
    <source>
        <dbReference type="Proteomes" id="UP000515153"/>
    </source>
</evidence>
<dbReference type="Proteomes" id="UP000515153">
    <property type="component" value="Unplaced"/>
</dbReference>
<dbReference type="InterPro" id="IPR036047">
    <property type="entry name" value="F-box-like_dom_sf"/>
</dbReference>
<proteinExistence type="predicted"/>
<evidence type="ECO:0000256" key="1">
    <source>
        <dbReference type="PROSITE-ProRule" id="PRU00235"/>
    </source>
</evidence>
<keyword evidence="3" id="KW-1185">Reference proteome</keyword>
<dbReference type="GeneID" id="41962364"/>
<sequence length="609" mass="68227">MSDNTSSSILVNLPLDILVLIFPYLDAKSFIALCSTCKAFQQPSIRLDPTYWRAITRDTFRVPNRPIVQHDGLRWQRMYRRLLRDTRAFTWGENGSGRLGRNSHQEPDPMEMDDVQGFGIISDMQCGGWSTTLLTSTGELYTTGVLDGESYGLTRNKAKRLEFPGSLGKKFGDPSLTVRQFSSGRKHILGLSDTGRIWAWHDATKPARHILLSGVDAAELNTPQTSGRERGRVERVVAGWTRSSAYIQGYGIIVWRDVFDMMNTQAGEGGDITIDDNVIIPRTNYQHGTDSADQSEADRALGQEVGVVCNHIVLAHFLVFVTDLGKVFCAKLDHDQNEGILELRALRSKDSVLDIHGSHLRFGVLKRDGVIIVHQDYLHACWNARPRNREQTGIPGLLAIPALQKGDVISMAFGDYHFLALHANGRITSYGTECRGCGALGLGDATGAGFFRGLVSRLGDYKLLPHAYTNGRRVVFRQAMMEWLSSLQLGGPDREEAANRARSLRSNDMTAHGEVSEWIEQQLQVWEELPGQMGDDGLGRYFALGVCAAGWHSGALLLVNEKLRDDLPEMFRDMRYPRLRLSDGREMEGTKDFDNWPYGRPEWDLRIPM</sequence>
<evidence type="ECO:0000313" key="4">
    <source>
        <dbReference type="RefSeq" id="XP_030980739.1"/>
    </source>
</evidence>
<evidence type="ECO:0000259" key="2">
    <source>
        <dbReference type="PROSITE" id="PS50181"/>
    </source>
</evidence>
<dbReference type="PANTHER" id="PTHR45982">
    <property type="entry name" value="REGULATOR OF CHROMOSOME CONDENSATION"/>
    <property type="match status" value="1"/>
</dbReference>
<dbReference type="AlphaFoldDB" id="A0A6P8B126"/>
<reference evidence="4" key="1">
    <citation type="journal article" date="2019" name="Mol. Biol. Evol.">
        <title>Blast fungal genomes show frequent chromosomal changes, gene gains and losses, and effector gene turnover.</title>
        <authorList>
            <person name="Gomez Luciano L.B."/>
            <person name="Jason Tsai I."/>
            <person name="Chuma I."/>
            <person name="Tosa Y."/>
            <person name="Chen Y.H."/>
            <person name="Li J.Y."/>
            <person name="Li M.Y."/>
            <person name="Jade Lu M.Y."/>
            <person name="Nakayashiki H."/>
            <person name="Li W.H."/>
        </authorList>
    </citation>
    <scope>NUCLEOTIDE SEQUENCE</scope>
    <source>
        <strain evidence="4">NI907</strain>
    </source>
</reference>
<dbReference type="InterPro" id="IPR000408">
    <property type="entry name" value="Reg_chr_condens"/>
</dbReference>
<dbReference type="SUPFAM" id="SSF81383">
    <property type="entry name" value="F-box domain"/>
    <property type="match status" value="1"/>
</dbReference>
<dbReference type="KEGG" id="pgri:PgNI_07443"/>
<feature type="repeat" description="RCC1" evidence="1">
    <location>
        <begin position="86"/>
        <end position="137"/>
    </location>
</feature>
<dbReference type="GO" id="GO:0005085">
    <property type="term" value="F:guanyl-nucleotide exchange factor activity"/>
    <property type="evidence" value="ECO:0007669"/>
    <property type="project" value="TreeGrafter"/>
</dbReference>
<name>A0A6P8B126_PYRGI</name>
<dbReference type="Pfam" id="PF00415">
    <property type="entry name" value="RCC1"/>
    <property type="match status" value="1"/>
</dbReference>
<dbReference type="InterPro" id="IPR001810">
    <property type="entry name" value="F-box_dom"/>
</dbReference>